<evidence type="ECO:0000256" key="7">
    <source>
        <dbReference type="ARBA" id="ARBA00022723"/>
    </source>
</evidence>
<evidence type="ECO:0000256" key="18">
    <source>
        <dbReference type="SAM" id="MobiDB-lite"/>
    </source>
</evidence>
<dbReference type="EC" id="2.1.1.359" evidence="2"/>
<keyword evidence="7" id="KW-0479">Metal-binding</keyword>
<dbReference type="GO" id="GO:0032259">
    <property type="term" value="P:methylation"/>
    <property type="evidence" value="ECO:0007669"/>
    <property type="project" value="UniProtKB-KW"/>
</dbReference>
<evidence type="ECO:0000256" key="15">
    <source>
        <dbReference type="ARBA" id="ARBA00049768"/>
    </source>
</evidence>
<comment type="catalytic activity">
    <reaction evidence="12">
        <text>L-lysyl(36)-[histone H3] + 3 S-adenosyl-L-methionine = N(6),N(6),N(6)-trimethyl-L-lysyl(36)-[histone H3] + 3 S-adenosyl-L-homocysteine + 3 H(+)</text>
        <dbReference type="Rhea" id="RHEA:60324"/>
        <dbReference type="Rhea" id="RHEA-COMP:9785"/>
        <dbReference type="Rhea" id="RHEA-COMP:15536"/>
        <dbReference type="ChEBI" id="CHEBI:15378"/>
        <dbReference type="ChEBI" id="CHEBI:29969"/>
        <dbReference type="ChEBI" id="CHEBI:57856"/>
        <dbReference type="ChEBI" id="CHEBI:59789"/>
        <dbReference type="ChEBI" id="CHEBI:61961"/>
        <dbReference type="EC" id="2.1.1.359"/>
    </reaction>
</comment>
<evidence type="ECO:0000256" key="16">
    <source>
        <dbReference type="ARBA" id="ARBA00049789"/>
    </source>
</evidence>
<dbReference type="GO" id="GO:0008270">
    <property type="term" value="F:zinc ion binding"/>
    <property type="evidence" value="ECO:0007669"/>
    <property type="project" value="UniProtKB-KW"/>
</dbReference>
<evidence type="ECO:0000256" key="17">
    <source>
        <dbReference type="ARBA" id="ARBA00049806"/>
    </source>
</evidence>
<dbReference type="Pfam" id="PF01753">
    <property type="entry name" value="zf-MYND"/>
    <property type="match status" value="1"/>
</dbReference>
<keyword evidence="4" id="KW-0489">Methyltransferase</keyword>
<dbReference type="KEGG" id="tad:TRIADDRAFT_28394"/>
<dbReference type="Proteomes" id="UP000009022">
    <property type="component" value="Unassembled WGS sequence"/>
</dbReference>
<evidence type="ECO:0000256" key="12">
    <source>
        <dbReference type="ARBA" id="ARBA00047545"/>
    </source>
</evidence>
<dbReference type="CDD" id="cd10521">
    <property type="entry name" value="SET_SMYD5"/>
    <property type="match status" value="1"/>
</dbReference>
<keyword evidence="9" id="KW-0862">Zinc</keyword>
<dbReference type="SMART" id="SM00317">
    <property type="entry name" value="SET"/>
    <property type="match status" value="1"/>
</dbReference>
<dbReference type="PROSITE" id="PS50280">
    <property type="entry name" value="SET"/>
    <property type="match status" value="1"/>
</dbReference>
<dbReference type="PhylomeDB" id="B3S3A5"/>
<dbReference type="GO" id="GO:0140943">
    <property type="term" value="F:histone H4K20 trimethyltransferase activity"/>
    <property type="evidence" value="ECO:0007669"/>
    <property type="project" value="UniProtKB-EC"/>
</dbReference>
<keyword evidence="3" id="KW-0963">Cytoplasm</keyword>
<dbReference type="CTD" id="6756016"/>
<comment type="catalytic activity">
    <reaction evidence="13">
        <text>L-lysyl(20)-[histone H4] + 3 S-adenosyl-L-methionine = N(6),N(6),N(6)-trimethyl-L-lysyl(20)-[histone H4] + 3 S-adenosyl-L-homocysteine + 3 H(+)</text>
        <dbReference type="Rhea" id="RHEA:64456"/>
        <dbReference type="Rhea" id="RHEA-COMP:15554"/>
        <dbReference type="Rhea" id="RHEA-COMP:15998"/>
        <dbReference type="ChEBI" id="CHEBI:15378"/>
        <dbReference type="ChEBI" id="CHEBI:29969"/>
        <dbReference type="ChEBI" id="CHEBI:57856"/>
        <dbReference type="ChEBI" id="CHEBI:59789"/>
        <dbReference type="ChEBI" id="CHEBI:61961"/>
        <dbReference type="EC" id="2.1.1.372"/>
    </reaction>
</comment>
<accession>B3S3A5</accession>
<dbReference type="InterPro" id="IPR046341">
    <property type="entry name" value="SET_dom_sf"/>
</dbReference>
<evidence type="ECO:0000256" key="6">
    <source>
        <dbReference type="ARBA" id="ARBA00022691"/>
    </source>
</evidence>
<evidence type="ECO:0000256" key="8">
    <source>
        <dbReference type="ARBA" id="ARBA00022771"/>
    </source>
</evidence>
<feature type="domain" description="SET" evidence="19">
    <location>
        <begin position="13"/>
        <end position="346"/>
    </location>
</feature>
<dbReference type="AlphaFoldDB" id="B3S3A5"/>
<dbReference type="InterPro" id="IPR001214">
    <property type="entry name" value="SET_dom"/>
</dbReference>
<dbReference type="FunCoup" id="B3S3A5">
    <property type="interactions" value="1795"/>
</dbReference>
<dbReference type="InterPro" id="IPR002893">
    <property type="entry name" value="Znf_MYND"/>
</dbReference>
<evidence type="ECO:0000256" key="14">
    <source>
        <dbReference type="ARBA" id="ARBA00049497"/>
    </source>
</evidence>
<evidence type="ECO:0000313" key="20">
    <source>
        <dbReference type="EMBL" id="EDV22754.1"/>
    </source>
</evidence>
<dbReference type="PANTHER" id="PTHR46402:SF2">
    <property type="entry name" value="HISTONE-LYSINE N-TRIMETHYLTRANSFERASE SMYD5"/>
    <property type="match status" value="1"/>
</dbReference>
<evidence type="ECO:0000256" key="5">
    <source>
        <dbReference type="ARBA" id="ARBA00022679"/>
    </source>
</evidence>
<evidence type="ECO:0000256" key="4">
    <source>
        <dbReference type="ARBA" id="ARBA00022603"/>
    </source>
</evidence>
<proteinExistence type="predicted"/>
<dbReference type="HOGENOM" id="CLU_054216_0_0_1"/>
<reference evidence="20 21" key="1">
    <citation type="journal article" date="2008" name="Nature">
        <title>The Trichoplax genome and the nature of placozoans.</title>
        <authorList>
            <person name="Srivastava M."/>
            <person name="Begovic E."/>
            <person name="Chapman J."/>
            <person name="Putnam N.H."/>
            <person name="Hellsten U."/>
            <person name="Kawashima T."/>
            <person name="Kuo A."/>
            <person name="Mitros T."/>
            <person name="Salamov A."/>
            <person name="Carpenter M.L."/>
            <person name="Signorovitch A.Y."/>
            <person name="Moreno M.A."/>
            <person name="Kamm K."/>
            <person name="Grimwood J."/>
            <person name="Schmutz J."/>
            <person name="Shapiro H."/>
            <person name="Grigoriev I.V."/>
            <person name="Buss L.W."/>
            <person name="Schierwater B."/>
            <person name="Dellaporta S.L."/>
            <person name="Rokhsar D.S."/>
        </authorList>
    </citation>
    <scope>NUCLEOTIDE SEQUENCE [LARGE SCALE GENOMIC DNA]</scope>
    <source>
        <strain evidence="20 21">Grell-BS-1999</strain>
    </source>
</reference>
<dbReference type="GO" id="GO:0045814">
    <property type="term" value="P:negative regulation of gene expression, epigenetic"/>
    <property type="evidence" value="ECO:0000318"/>
    <property type="project" value="GO_Central"/>
</dbReference>
<dbReference type="eggNOG" id="KOG2084">
    <property type="taxonomic scope" value="Eukaryota"/>
</dbReference>
<evidence type="ECO:0000256" key="11">
    <source>
        <dbReference type="ARBA" id="ARBA00033038"/>
    </source>
</evidence>
<dbReference type="Gene3D" id="6.10.140.2220">
    <property type="match status" value="1"/>
</dbReference>
<dbReference type="SUPFAM" id="SSF82199">
    <property type="entry name" value="SET domain"/>
    <property type="match status" value="1"/>
</dbReference>
<evidence type="ECO:0000256" key="13">
    <source>
        <dbReference type="ARBA" id="ARBA00048081"/>
    </source>
</evidence>
<comment type="subcellular location">
    <subcellularLocation>
        <location evidence="1">Cytoplasm</location>
    </subcellularLocation>
</comment>
<dbReference type="STRING" id="10228.B3S3A5"/>
<keyword evidence="21" id="KW-1185">Reference proteome</keyword>
<organism evidence="20 21">
    <name type="scientific">Trichoplax adhaerens</name>
    <name type="common">Trichoplax reptans</name>
    <dbReference type="NCBI Taxonomy" id="10228"/>
    <lineage>
        <taxon>Eukaryota</taxon>
        <taxon>Metazoa</taxon>
        <taxon>Placozoa</taxon>
        <taxon>Uniplacotomia</taxon>
        <taxon>Trichoplacea</taxon>
        <taxon>Trichoplacidae</taxon>
        <taxon>Trichoplax</taxon>
    </lineage>
</organism>
<dbReference type="Pfam" id="PF00856">
    <property type="entry name" value="SET"/>
    <property type="match status" value="1"/>
</dbReference>
<keyword evidence="8" id="KW-0863">Zinc-finger</keyword>
<comment type="catalytic activity">
    <reaction evidence="14">
        <text>L-lysyl-[protein] + 3 S-adenosyl-L-methionine = N(6),N(6),N(6)-trimethyl-L-lysyl-[protein] + 3 S-adenosyl-L-homocysteine + 3 H(+)</text>
        <dbReference type="Rhea" id="RHEA:54192"/>
        <dbReference type="Rhea" id="RHEA-COMP:9752"/>
        <dbReference type="Rhea" id="RHEA-COMP:13826"/>
        <dbReference type="ChEBI" id="CHEBI:15378"/>
        <dbReference type="ChEBI" id="CHEBI:29969"/>
        <dbReference type="ChEBI" id="CHEBI:57856"/>
        <dbReference type="ChEBI" id="CHEBI:59789"/>
        <dbReference type="ChEBI" id="CHEBI:61961"/>
    </reaction>
    <physiologicalReaction direction="left-to-right" evidence="14">
        <dbReference type="Rhea" id="RHEA:54193"/>
    </physiologicalReaction>
</comment>
<dbReference type="SUPFAM" id="SSF144232">
    <property type="entry name" value="HIT/MYND zinc finger-like"/>
    <property type="match status" value="1"/>
</dbReference>
<dbReference type="GO" id="GO:0140955">
    <property type="term" value="F:histone H3K36 trimethyltransferase activity"/>
    <property type="evidence" value="ECO:0007669"/>
    <property type="project" value="UniProtKB-EC"/>
</dbReference>
<dbReference type="RefSeq" id="XP_002114620.1">
    <property type="nucleotide sequence ID" value="XM_002114584.1"/>
</dbReference>
<dbReference type="PANTHER" id="PTHR46402">
    <property type="entry name" value="SET AND MYND DOMAIN-CONTAINING PROTEIN 5"/>
    <property type="match status" value="1"/>
</dbReference>
<evidence type="ECO:0000256" key="2">
    <source>
        <dbReference type="ARBA" id="ARBA00012178"/>
    </source>
</evidence>
<evidence type="ECO:0000256" key="1">
    <source>
        <dbReference type="ARBA" id="ARBA00004496"/>
    </source>
</evidence>
<dbReference type="GO" id="GO:0042799">
    <property type="term" value="F:histone H4K20 methyltransferase activity"/>
    <property type="evidence" value="ECO:0000318"/>
    <property type="project" value="GO_Central"/>
</dbReference>
<dbReference type="Gene3D" id="1.10.220.160">
    <property type="match status" value="1"/>
</dbReference>
<sequence>MDLNLFQFFTKDLPVEVKYINNARGKGLFATNCFNEGDEIFKENPLVCAQFLWNEFYKYEACEYCLRSLEDAETMARRLSGNPNVVLPHKEYCSTYAMENYVKCPRCQVTMYCSSTCLEKAVKEYHRSLCCGSNNCRPDHSLNRLRETWRNIHYPPETSSIMLIAKMIAMIEQADDPMDVLKLFSQFSRVTANNEAHVAHKLFGKQFVEQIEILRLELINTLPSSKITEWYTPGGFRSLLAMIGTNGQGIASSSFSQYARNVDAAKFEKQEEDYINSFLDQLYADMNEESGDFLDCEGSGLYLLQSCCNHDCSPNVEINFLDNNATLTVKAIRNISEGQELCISYIDSDIKNWKKRQAILMENYLFECTCNRCMVESQQPEPLSSSESEDSDDMDVGD</sequence>
<dbReference type="Gene3D" id="2.170.270.10">
    <property type="entry name" value="SET domain"/>
    <property type="match status" value="2"/>
</dbReference>
<evidence type="ECO:0000256" key="9">
    <source>
        <dbReference type="ARBA" id="ARBA00022833"/>
    </source>
</evidence>
<evidence type="ECO:0000256" key="10">
    <source>
        <dbReference type="ARBA" id="ARBA00024057"/>
    </source>
</evidence>
<dbReference type="InterPro" id="IPR044422">
    <property type="entry name" value="SMYD5_SET"/>
</dbReference>
<evidence type="ECO:0000259" key="19">
    <source>
        <dbReference type="PROSITE" id="PS50280"/>
    </source>
</evidence>
<keyword evidence="5" id="KW-0808">Transferase</keyword>
<keyword evidence="6" id="KW-0949">S-adenosyl-L-methionine</keyword>
<dbReference type="OrthoDB" id="438641at2759"/>
<feature type="compositionally biased region" description="Acidic residues" evidence="18">
    <location>
        <begin position="387"/>
        <end position="398"/>
    </location>
</feature>
<dbReference type="GeneID" id="6756016"/>
<dbReference type="GO" id="GO:0005737">
    <property type="term" value="C:cytoplasm"/>
    <property type="evidence" value="ECO:0007669"/>
    <property type="project" value="UniProtKB-SubCell"/>
</dbReference>
<protein>
    <recommendedName>
        <fullName evidence="15">Protein-lysine N-trimethyltransferase SMYD5</fullName>
        <ecNumber evidence="2">2.1.1.359</ecNumber>
        <ecNumber evidence="10">2.1.1.372</ecNumber>
    </recommendedName>
    <alternativeName>
        <fullName evidence="11">SET and MYND domain-containing protein 5</fullName>
    </alternativeName>
    <alternativeName>
        <fullName evidence="16">[histone H3]-lysine20 N-trimethyltransferase SMYD5</fullName>
    </alternativeName>
    <alternativeName>
        <fullName evidence="17">[histone H4]-lysine36 N-trimethyltransferase SMYD5</fullName>
    </alternativeName>
</protein>
<evidence type="ECO:0000256" key="3">
    <source>
        <dbReference type="ARBA" id="ARBA00022490"/>
    </source>
</evidence>
<dbReference type="EMBL" id="DS985248">
    <property type="protein sequence ID" value="EDV22754.1"/>
    <property type="molecule type" value="Genomic_DNA"/>
</dbReference>
<evidence type="ECO:0000313" key="21">
    <source>
        <dbReference type="Proteomes" id="UP000009022"/>
    </source>
</evidence>
<gene>
    <name evidence="20" type="ORF">TRIADDRAFT_28394</name>
</gene>
<dbReference type="InParanoid" id="B3S3A5"/>
<dbReference type="EC" id="2.1.1.372" evidence="10"/>
<feature type="region of interest" description="Disordered" evidence="18">
    <location>
        <begin position="379"/>
        <end position="398"/>
    </location>
</feature>
<name>B3S3A5_TRIAD</name>
<dbReference type="OMA" id="LMAMYQQ"/>